<feature type="transmembrane region" description="Helical" evidence="1">
    <location>
        <begin position="185"/>
        <end position="203"/>
    </location>
</feature>
<dbReference type="InterPro" id="IPR036938">
    <property type="entry name" value="PAP2/HPO_sf"/>
</dbReference>
<protein>
    <recommendedName>
        <fullName evidence="2">Phosphatidic acid phosphatase type 2/haloperoxidase domain-containing protein</fullName>
    </recommendedName>
</protein>
<accession>A0A0F9RER4</accession>
<dbReference type="Pfam" id="PF01569">
    <property type="entry name" value="PAP2"/>
    <property type="match status" value="1"/>
</dbReference>
<evidence type="ECO:0000313" key="3">
    <source>
        <dbReference type="EMBL" id="KKN54980.1"/>
    </source>
</evidence>
<dbReference type="EMBL" id="LAZR01000904">
    <property type="protein sequence ID" value="KKN54980.1"/>
    <property type="molecule type" value="Genomic_DNA"/>
</dbReference>
<keyword evidence="1" id="KW-0812">Transmembrane</keyword>
<reference evidence="3" key="1">
    <citation type="journal article" date="2015" name="Nature">
        <title>Complex archaea that bridge the gap between prokaryotes and eukaryotes.</title>
        <authorList>
            <person name="Spang A."/>
            <person name="Saw J.H."/>
            <person name="Jorgensen S.L."/>
            <person name="Zaremba-Niedzwiedzka K."/>
            <person name="Martijn J."/>
            <person name="Lind A.E."/>
            <person name="van Eijk R."/>
            <person name="Schleper C."/>
            <person name="Guy L."/>
            <person name="Ettema T.J."/>
        </authorList>
    </citation>
    <scope>NUCLEOTIDE SEQUENCE</scope>
</reference>
<dbReference type="Gene3D" id="1.20.144.10">
    <property type="entry name" value="Phosphatidic acid phosphatase type 2/haloperoxidase"/>
    <property type="match status" value="1"/>
</dbReference>
<feature type="transmembrane region" description="Helical" evidence="1">
    <location>
        <begin position="134"/>
        <end position="154"/>
    </location>
</feature>
<feature type="transmembrane region" description="Helical" evidence="1">
    <location>
        <begin position="239"/>
        <end position="258"/>
    </location>
</feature>
<feature type="domain" description="Phosphatidic acid phosphatase type 2/haloperoxidase" evidence="2">
    <location>
        <begin position="134"/>
        <end position="258"/>
    </location>
</feature>
<dbReference type="SMART" id="SM00014">
    <property type="entry name" value="acidPPc"/>
    <property type="match status" value="1"/>
</dbReference>
<gene>
    <name evidence="3" type="ORF">LCGC14_0587020</name>
</gene>
<keyword evidence="1" id="KW-0472">Membrane</keyword>
<dbReference type="AlphaFoldDB" id="A0A0F9RER4"/>
<dbReference type="SUPFAM" id="SSF48317">
    <property type="entry name" value="Acid phosphatase/Vanadium-dependent haloperoxidase"/>
    <property type="match status" value="1"/>
</dbReference>
<feature type="transmembrane region" description="Helical" evidence="1">
    <location>
        <begin position="79"/>
        <end position="98"/>
    </location>
</feature>
<evidence type="ECO:0000256" key="1">
    <source>
        <dbReference type="SAM" id="Phobius"/>
    </source>
</evidence>
<proteinExistence type="predicted"/>
<name>A0A0F9RER4_9ZZZZ</name>
<organism evidence="3">
    <name type="scientific">marine sediment metagenome</name>
    <dbReference type="NCBI Taxonomy" id="412755"/>
    <lineage>
        <taxon>unclassified sequences</taxon>
        <taxon>metagenomes</taxon>
        <taxon>ecological metagenomes</taxon>
    </lineage>
</organism>
<feature type="transmembrane region" description="Helical" evidence="1">
    <location>
        <begin position="215"/>
        <end position="233"/>
    </location>
</feature>
<dbReference type="InterPro" id="IPR000326">
    <property type="entry name" value="PAP2/HPO"/>
</dbReference>
<feature type="transmembrane region" description="Helical" evidence="1">
    <location>
        <begin position="53"/>
        <end position="72"/>
    </location>
</feature>
<dbReference type="CDD" id="cd01610">
    <property type="entry name" value="PAP2_like"/>
    <property type="match status" value="1"/>
</dbReference>
<feature type="transmembrane region" description="Helical" evidence="1">
    <location>
        <begin position="104"/>
        <end position="122"/>
    </location>
</feature>
<feature type="transmembrane region" description="Helical" evidence="1">
    <location>
        <begin position="12"/>
        <end position="33"/>
    </location>
</feature>
<keyword evidence="1" id="KW-1133">Transmembrane helix</keyword>
<comment type="caution">
    <text evidence="3">The sequence shown here is derived from an EMBL/GenBank/DDBJ whole genome shotgun (WGS) entry which is preliminary data.</text>
</comment>
<sequence length="266" mass="29664">MLEKLNSKNLFYIILVVWAILALIFGFTDLQISRAVVDQNSPWGIFGEEFGEAPGWGLIAVGLSVFIGSYDTNIKKQKINAYVIEFIGIVLLILGLIFNSSYLMLIGGSMAISLGLFTLISFKKDWSQYRKISAIITVLTIVNPLLFIQITKILCGRIRFRDMISPFVEYTPWFLPPGPTSHGSSFPSGHTSISFMVLPLLILLRDYQCKNPKKIALTVLITGWAIFVGLSRIVVGAHFASDVLFSAGVASIVTLLMYRRLYLKKD</sequence>
<evidence type="ECO:0000259" key="2">
    <source>
        <dbReference type="SMART" id="SM00014"/>
    </source>
</evidence>